<dbReference type="AlphaFoldDB" id="A0A174DUB8"/>
<name>A0A174DUB8_9FIRM</name>
<evidence type="ECO:0000313" key="1">
    <source>
        <dbReference type="EMBL" id="CUO28827.1"/>
    </source>
</evidence>
<accession>A0A174DUB8</accession>
<sequence length="166" mass="19702">MQYEFLKNFPKRMKNVGLYGVLIQNSIQKTSWKQFGFLKFDEQMNLIFAVMLYIMEQSLREENCTMDDIGAYIDTVNTRYLGKEISYDDCRKLGDFVVNVILSNEGRAMYFDGYDFEENDYHIMHISYVANRIVYLDQEVRRTSYYLTDDGYNLILSTLESQNLNI</sequence>
<gene>
    <name evidence="1" type="ORF">ERS852476_02412</name>
</gene>
<dbReference type="EMBL" id="CYZP01000021">
    <property type="protein sequence ID" value="CUO28827.1"/>
    <property type="molecule type" value="Genomic_DNA"/>
</dbReference>
<protein>
    <submittedName>
        <fullName evidence="1">Uncharacterized protein</fullName>
    </submittedName>
</protein>
<organism evidence="1 2">
    <name type="scientific">Blautia obeum</name>
    <dbReference type="NCBI Taxonomy" id="40520"/>
    <lineage>
        <taxon>Bacteria</taxon>
        <taxon>Bacillati</taxon>
        <taxon>Bacillota</taxon>
        <taxon>Clostridia</taxon>
        <taxon>Lachnospirales</taxon>
        <taxon>Lachnospiraceae</taxon>
        <taxon>Blautia</taxon>
    </lineage>
</organism>
<evidence type="ECO:0000313" key="2">
    <source>
        <dbReference type="Proteomes" id="UP000095645"/>
    </source>
</evidence>
<proteinExistence type="predicted"/>
<reference evidence="1 2" key="1">
    <citation type="submission" date="2015-09" db="EMBL/GenBank/DDBJ databases">
        <authorList>
            <consortium name="Pathogen Informatics"/>
        </authorList>
    </citation>
    <scope>NUCLEOTIDE SEQUENCE [LARGE SCALE GENOMIC DNA]</scope>
    <source>
        <strain evidence="1 2">2789STDY5834861</strain>
    </source>
</reference>
<dbReference type="Proteomes" id="UP000095645">
    <property type="component" value="Unassembled WGS sequence"/>
</dbReference>